<dbReference type="InterPro" id="IPR020843">
    <property type="entry name" value="ER"/>
</dbReference>
<dbReference type="GO" id="GO:0008270">
    <property type="term" value="F:zinc ion binding"/>
    <property type="evidence" value="ECO:0007669"/>
    <property type="project" value="InterPro"/>
</dbReference>
<dbReference type="PANTHER" id="PTHR42940:SF8">
    <property type="entry name" value="VACUOLAR PROTEIN SORTING-ASSOCIATED PROTEIN 11"/>
    <property type="match status" value="1"/>
</dbReference>
<evidence type="ECO:0000256" key="5">
    <source>
        <dbReference type="ARBA" id="ARBA00022723"/>
    </source>
</evidence>
<dbReference type="PANTHER" id="PTHR42940">
    <property type="entry name" value="ALCOHOL DEHYDROGENASE 1-RELATED"/>
    <property type="match status" value="1"/>
</dbReference>
<evidence type="ECO:0000256" key="2">
    <source>
        <dbReference type="ARBA" id="ARBA00004496"/>
    </source>
</evidence>
<dbReference type="InterPro" id="IPR036291">
    <property type="entry name" value="NAD(P)-bd_dom_sf"/>
</dbReference>
<evidence type="ECO:0000313" key="12">
    <source>
        <dbReference type="Proteomes" id="UP000184356"/>
    </source>
</evidence>
<dbReference type="OrthoDB" id="1560166at2759"/>
<dbReference type="GO" id="GO:0004022">
    <property type="term" value="F:alcohol dehydrogenase (NAD+) activity"/>
    <property type="evidence" value="ECO:0007669"/>
    <property type="project" value="TreeGrafter"/>
</dbReference>
<dbReference type="PROSITE" id="PS00059">
    <property type="entry name" value="ADH_ZINC"/>
    <property type="match status" value="1"/>
</dbReference>
<reference evidence="12" key="1">
    <citation type="journal article" date="2017" name="Genome Biol.">
        <title>Comparative genomics reveals high biological diversity and specific adaptations in the industrially and medically important fungal genus Aspergillus.</title>
        <authorList>
            <person name="de Vries R.P."/>
            <person name="Riley R."/>
            <person name="Wiebenga A."/>
            <person name="Aguilar-Osorio G."/>
            <person name="Amillis S."/>
            <person name="Uchima C.A."/>
            <person name="Anderluh G."/>
            <person name="Asadollahi M."/>
            <person name="Askin M."/>
            <person name="Barry K."/>
            <person name="Battaglia E."/>
            <person name="Bayram O."/>
            <person name="Benocci T."/>
            <person name="Braus-Stromeyer S.A."/>
            <person name="Caldana C."/>
            <person name="Canovas D."/>
            <person name="Cerqueira G.C."/>
            <person name="Chen F."/>
            <person name="Chen W."/>
            <person name="Choi C."/>
            <person name="Clum A."/>
            <person name="Dos Santos R.A."/>
            <person name="Damasio A.R."/>
            <person name="Diallinas G."/>
            <person name="Emri T."/>
            <person name="Fekete E."/>
            <person name="Flipphi M."/>
            <person name="Freyberg S."/>
            <person name="Gallo A."/>
            <person name="Gournas C."/>
            <person name="Habgood R."/>
            <person name="Hainaut M."/>
            <person name="Harispe M.L."/>
            <person name="Henrissat B."/>
            <person name="Hilden K.S."/>
            <person name="Hope R."/>
            <person name="Hossain A."/>
            <person name="Karabika E."/>
            <person name="Karaffa L."/>
            <person name="Karanyi Z."/>
            <person name="Krasevec N."/>
            <person name="Kuo A."/>
            <person name="Kusch H."/>
            <person name="LaButti K."/>
            <person name="Lagendijk E.L."/>
            <person name="Lapidus A."/>
            <person name="Levasseur A."/>
            <person name="Lindquist E."/>
            <person name="Lipzen A."/>
            <person name="Logrieco A.F."/>
            <person name="MacCabe A."/>
            <person name="Maekelae M.R."/>
            <person name="Malavazi I."/>
            <person name="Melin P."/>
            <person name="Meyer V."/>
            <person name="Mielnichuk N."/>
            <person name="Miskei M."/>
            <person name="Molnar A.P."/>
            <person name="Mule G."/>
            <person name="Ngan C.Y."/>
            <person name="Orejas M."/>
            <person name="Orosz E."/>
            <person name="Ouedraogo J.P."/>
            <person name="Overkamp K.M."/>
            <person name="Park H.-S."/>
            <person name="Perrone G."/>
            <person name="Piumi F."/>
            <person name="Punt P.J."/>
            <person name="Ram A.F."/>
            <person name="Ramon A."/>
            <person name="Rauscher S."/>
            <person name="Record E."/>
            <person name="Riano-Pachon D.M."/>
            <person name="Robert V."/>
            <person name="Roehrig J."/>
            <person name="Ruller R."/>
            <person name="Salamov A."/>
            <person name="Salih N.S."/>
            <person name="Samson R.A."/>
            <person name="Sandor E."/>
            <person name="Sanguinetti M."/>
            <person name="Schuetze T."/>
            <person name="Sepcic K."/>
            <person name="Shelest E."/>
            <person name="Sherlock G."/>
            <person name="Sophianopoulou V."/>
            <person name="Squina F.M."/>
            <person name="Sun H."/>
            <person name="Susca A."/>
            <person name="Todd R.B."/>
            <person name="Tsang A."/>
            <person name="Unkles S.E."/>
            <person name="van de Wiele N."/>
            <person name="van Rossen-Uffink D."/>
            <person name="Oliveira J.V."/>
            <person name="Vesth T.C."/>
            <person name="Visser J."/>
            <person name="Yu J.-H."/>
            <person name="Zhou M."/>
            <person name="Andersen M.R."/>
            <person name="Archer D.B."/>
            <person name="Baker S.E."/>
            <person name="Benoit I."/>
            <person name="Brakhage A.A."/>
            <person name="Braus G.H."/>
            <person name="Fischer R."/>
            <person name="Frisvad J.C."/>
            <person name="Goldman G.H."/>
            <person name="Houbraken J."/>
            <person name="Oakley B."/>
            <person name="Pocsi I."/>
            <person name="Scazzocchio C."/>
            <person name="Seiboth B."/>
            <person name="vanKuyk P.A."/>
            <person name="Wortman J."/>
            <person name="Dyer P.S."/>
            <person name="Grigoriev I.V."/>
        </authorList>
    </citation>
    <scope>NUCLEOTIDE SEQUENCE [LARGE SCALE GENOMIC DNA]</scope>
    <source>
        <strain evidence="12">CBS 593.65</strain>
    </source>
</reference>
<organism evidence="11 12">
    <name type="scientific">Aspergillus sydowii CBS 593.65</name>
    <dbReference type="NCBI Taxonomy" id="1036612"/>
    <lineage>
        <taxon>Eukaryota</taxon>
        <taxon>Fungi</taxon>
        <taxon>Dikarya</taxon>
        <taxon>Ascomycota</taxon>
        <taxon>Pezizomycotina</taxon>
        <taxon>Eurotiomycetes</taxon>
        <taxon>Eurotiomycetidae</taxon>
        <taxon>Eurotiales</taxon>
        <taxon>Aspergillaceae</taxon>
        <taxon>Aspergillus</taxon>
        <taxon>Aspergillus subgen. Nidulantes</taxon>
    </lineage>
</organism>
<dbReference type="AlphaFoldDB" id="A0A1L9T4N1"/>
<proteinExistence type="inferred from homology"/>
<keyword evidence="7" id="KW-0560">Oxidoreductase</keyword>
<protein>
    <recommendedName>
        <fullName evidence="10">Enoyl reductase (ER) domain-containing protein</fullName>
    </recommendedName>
</protein>
<dbReference type="Pfam" id="PF00107">
    <property type="entry name" value="ADH_zinc_N"/>
    <property type="match status" value="1"/>
</dbReference>
<evidence type="ECO:0000256" key="8">
    <source>
        <dbReference type="ARBA" id="ARBA00023027"/>
    </source>
</evidence>
<evidence type="ECO:0000256" key="7">
    <source>
        <dbReference type="ARBA" id="ARBA00023002"/>
    </source>
</evidence>
<dbReference type="GO" id="GO:0005737">
    <property type="term" value="C:cytoplasm"/>
    <property type="evidence" value="ECO:0007669"/>
    <property type="project" value="UniProtKB-SubCell"/>
</dbReference>
<gene>
    <name evidence="11" type="ORF">ASPSYDRAFT_61634</name>
</gene>
<keyword evidence="12" id="KW-1185">Reference proteome</keyword>
<dbReference type="VEuPathDB" id="FungiDB:ASPSYDRAFT_61634"/>
<dbReference type="InterPro" id="IPR011032">
    <property type="entry name" value="GroES-like_sf"/>
</dbReference>
<keyword evidence="8" id="KW-0520">NAD</keyword>
<dbReference type="GeneID" id="63766087"/>
<keyword evidence="5 9" id="KW-0479">Metal-binding</keyword>
<dbReference type="SUPFAM" id="SSF51735">
    <property type="entry name" value="NAD(P)-binding Rossmann-fold domains"/>
    <property type="match status" value="1"/>
</dbReference>
<dbReference type="SUPFAM" id="SSF50129">
    <property type="entry name" value="GroES-like"/>
    <property type="match status" value="1"/>
</dbReference>
<name>A0A1L9T4N1_9EURO</name>
<dbReference type="STRING" id="1036612.A0A1L9T4N1"/>
<evidence type="ECO:0000256" key="3">
    <source>
        <dbReference type="ARBA" id="ARBA00008072"/>
    </source>
</evidence>
<dbReference type="InterPro" id="IPR013154">
    <property type="entry name" value="ADH-like_N"/>
</dbReference>
<dbReference type="EMBL" id="KV878595">
    <property type="protein sequence ID" value="OJJ54355.1"/>
    <property type="molecule type" value="Genomic_DNA"/>
</dbReference>
<dbReference type="Gene3D" id="3.90.180.10">
    <property type="entry name" value="Medium-chain alcohol dehydrogenases, catalytic domain"/>
    <property type="match status" value="1"/>
</dbReference>
<dbReference type="Gene3D" id="3.40.50.720">
    <property type="entry name" value="NAD(P)-binding Rossmann-like Domain"/>
    <property type="match status" value="1"/>
</dbReference>
<evidence type="ECO:0000256" key="1">
    <source>
        <dbReference type="ARBA" id="ARBA00001947"/>
    </source>
</evidence>
<evidence type="ECO:0000256" key="6">
    <source>
        <dbReference type="ARBA" id="ARBA00022833"/>
    </source>
</evidence>
<keyword evidence="4" id="KW-0963">Cytoplasm</keyword>
<dbReference type="InterPro" id="IPR002328">
    <property type="entry name" value="ADH_Zn_CS"/>
</dbReference>
<comment type="subcellular location">
    <subcellularLocation>
        <location evidence="2">Cytoplasm</location>
    </subcellularLocation>
</comment>
<accession>A0A1L9T4N1</accession>
<sequence>MKAAQWDPKQQKAVVNEIPVPEPAPNQILVKMASASLCHSDLMAIAQPDKTEPFTIGHEGAGYVAKLGADCKDKGFQEGNPVGFLYINGCCFECDACMVHNTQCTQGKPSVAGFGDFGFFQEYAAVDWQNVIHLPSQLDPKRSSAVFCAGITAFHAVDSCNLKPGQWFAAIGAGGLGQLATQYAKAMGYQVIAIDINDKTLEACKSQGADVTFNSLTQAESYAREMKKITNGGVHAAAVFSGSAAAYKGAPSIIRTGGTLMVIGISPSPMEVSTFDLAIGSYAIKAESTSTPQRMGKAVDFTAKHSITPEIEVRSGLEAMDDMIREMKAGTSTKRMAVVFE</sequence>
<dbReference type="SMART" id="SM00829">
    <property type="entry name" value="PKS_ER"/>
    <property type="match status" value="1"/>
</dbReference>
<feature type="domain" description="Enoyl reductase (ER)" evidence="10">
    <location>
        <begin position="9"/>
        <end position="338"/>
    </location>
</feature>
<evidence type="ECO:0000259" key="10">
    <source>
        <dbReference type="SMART" id="SM00829"/>
    </source>
</evidence>
<comment type="cofactor">
    <cofactor evidence="1 9">
        <name>Zn(2+)</name>
        <dbReference type="ChEBI" id="CHEBI:29105"/>
    </cofactor>
</comment>
<dbReference type="FunFam" id="3.40.50.720:FF:000039">
    <property type="entry name" value="Alcohol dehydrogenase AdhP"/>
    <property type="match status" value="1"/>
</dbReference>
<keyword evidence="6 9" id="KW-0862">Zinc</keyword>
<dbReference type="Pfam" id="PF08240">
    <property type="entry name" value="ADH_N"/>
    <property type="match status" value="1"/>
</dbReference>
<dbReference type="InterPro" id="IPR013149">
    <property type="entry name" value="ADH-like_C"/>
</dbReference>
<comment type="similarity">
    <text evidence="3 9">Belongs to the zinc-containing alcohol dehydrogenase family.</text>
</comment>
<dbReference type="RefSeq" id="XP_040698161.1">
    <property type="nucleotide sequence ID" value="XM_040850014.1"/>
</dbReference>
<evidence type="ECO:0000256" key="9">
    <source>
        <dbReference type="RuleBase" id="RU361277"/>
    </source>
</evidence>
<evidence type="ECO:0000313" key="11">
    <source>
        <dbReference type="EMBL" id="OJJ54355.1"/>
    </source>
</evidence>
<evidence type="ECO:0000256" key="4">
    <source>
        <dbReference type="ARBA" id="ARBA00022490"/>
    </source>
</evidence>
<dbReference type="Proteomes" id="UP000184356">
    <property type="component" value="Unassembled WGS sequence"/>
</dbReference>